<dbReference type="Pfam" id="PF08811">
    <property type="entry name" value="DUF1800"/>
    <property type="match status" value="1"/>
</dbReference>
<keyword evidence="2" id="KW-1185">Reference proteome</keyword>
<organism evidence="1 2">
    <name type="scientific">Hamadaea flava</name>
    <dbReference type="NCBI Taxonomy" id="1742688"/>
    <lineage>
        <taxon>Bacteria</taxon>
        <taxon>Bacillati</taxon>
        <taxon>Actinomycetota</taxon>
        <taxon>Actinomycetes</taxon>
        <taxon>Micromonosporales</taxon>
        <taxon>Micromonosporaceae</taxon>
        <taxon>Hamadaea</taxon>
    </lineage>
</organism>
<dbReference type="EMBL" id="JBHSAY010000008">
    <property type="protein sequence ID" value="MFC4132043.1"/>
    <property type="molecule type" value="Genomic_DNA"/>
</dbReference>
<dbReference type="Proteomes" id="UP001595816">
    <property type="component" value="Unassembled WGS sequence"/>
</dbReference>
<comment type="caution">
    <text evidence="1">The sequence shown here is derived from an EMBL/GenBank/DDBJ whole genome shotgun (WGS) entry which is preliminary data.</text>
</comment>
<evidence type="ECO:0000313" key="2">
    <source>
        <dbReference type="Proteomes" id="UP001595816"/>
    </source>
</evidence>
<evidence type="ECO:0000313" key="1">
    <source>
        <dbReference type="EMBL" id="MFC4132043.1"/>
    </source>
</evidence>
<dbReference type="RefSeq" id="WP_253749908.1">
    <property type="nucleotide sequence ID" value="NZ_JAMZDZ010000001.1"/>
</dbReference>
<dbReference type="InterPro" id="IPR014917">
    <property type="entry name" value="DUF1800"/>
</dbReference>
<sequence length="435" mass="46956">MADRKLAAHLLRRATFGPTAAEVDAAAARDYGDVVRELVRPTAAESAAPLPAYAEDPLLGPIPGKRTREQRAAAQQRARALLGELTRAWVTRMVTADHRLAEKLVFFWHGHWATSAQKVVSARLMRAQLEKFRASGAGDFELLARQMLRDGALAYWLDGQRNTAKAPNENLARELMELFTLGVGAYTEDDVKAGAKALTGWTLDRARGAAVFDPRRHAVGRTTILGQTAAHDGDSFVRVLVEQRAHPIFLANRFWLRFGSGEPMPSSTRDSLVTAYGRGHDISALLTALFTDDAFTASAGHLVKSPVEWAVGAYRQLGVPTAEKTLATTLNATRAMGQLPLRPPSVGGWPAGAAWLTTSSLQARMRCAAAIATAVPDSTLDTLRNGAAATKVDAVGRLLAVDEWTGRTRKALLDAAKKPQRLITLALISPEYAVS</sequence>
<reference evidence="2" key="1">
    <citation type="journal article" date="2019" name="Int. J. Syst. Evol. Microbiol.">
        <title>The Global Catalogue of Microorganisms (GCM) 10K type strain sequencing project: providing services to taxonomists for standard genome sequencing and annotation.</title>
        <authorList>
            <consortium name="The Broad Institute Genomics Platform"/>
            <consortium name="The Broad Institute Genome Sequencing Center for Infectious Disease"/>
            <person name="Wu L."/>
            <person name="Ma J."/>
        </authorList>
    </citation>
    <scope>NUCLEOTIDE SEQUENCE [LARGE SCALE GENOMIC DNA]</scope>
    <source>
        <strain evidence="2">CGMCC 4.7289</strain>
    </source>
</reference>
<gene>
    <name evidence="1" type="ORF">ACFOZ4_15645</name>
</gene>
<accession>A0ABV8LNB7</accession>
<proteinExistence type="predicted"/>
<protein>
    <submittedName>
        <fullName evidence="1">DUF1800 family protein</fullName>
    </submittedName>
</protein>
<name>A0ABV8LNB7_9ACTN</name>